<accession>A0A4Q7U909</accession>
<sequence length="243" mass="25391">MTAGATAPVGTAPVGDPAAPAAPAAPSAPAGPAPAGAGRASGAARRPGRPRDEELDAKLIGATLALIDAEQEVTVSRVLAGSGVSRAGLYRRWPSLTSLIAAALDVGRAVPAEVPVSGEPAQLRDGIMAMLLGEPHTVVLGNYSEARFRQRIRLVMADRELQRTYWDSHVRLRRGPVERALAAGVRLGVLRAELDVAAAFDSIAGIAYYQIVVRGESLDAPETRARVRAGLDIVWRGMRAAAE</sequence>
<dbReference type="GO" id="GO:0003700">
    <property type="term" value="F:DNA-binding transcription factor activity"/>
    <property type="evidence" value="ECO:0007669"/>
    <property type="project" value="TreeGrafter"/>
</dbReference>
<organism evidence="6 7">
    <name type="scientific">Leucobacter luti</name>
    <dbReference type="NCBI Taxonomy" id="340320"/>
    <lineage>
        <taxon>Bacteria</taxon>
        <taxon>Bacillati</taxon>
        <taxon>Actinomycetota</taxon>
        <taxon>Actinomycetes</taxon>
        <taxon>Micrococcales</taxon>
        <taxon>Microbacteriaceae</taxon>
        <taxon>Leucobacter</taxon>
    </lineage>
</organism>
<dbReference type="AlphaFoldDB" id="A0A4Q7U909"/>
<dbReference type="RefSeq" id="WP_198677424.1">
    <property type="nucleotide sequence ID" value="NZ_QYAG01000005.1"/>
</dbReference>
<feature type="region of interest" description="Disordered" evidence="4">
    <location>
        <begin position="1"/>
        <end position="51"/>
    </location>
</feature>
<feature type="domain" description="Tetracyclin repressor-like C-terminal" evidence="5">
    <location>
        <begin position="148"/>
        <end position="225"/>
    </location>
</feature>
<dbReference type="Proteomes" id="UP000291832">
    <property type="component" value="Unassembled WGS sequence"/>
</dbReference>
<dbReference type="Gene3D" id="1.10.10.60">
    <property type="entry name" value="Homeodomain-like"/>
    <property type="match status" value="1"/>
</dbReference>
<dbReference type="Pfam" id="PF16859">
    <property type="entry name" value="TetR_C_11"/>
    <property type="match status" value="1"/>
</dbReference>
<keyword evidence="3" id="KW-0804">Transcription</keyword>
<feature type="compositionally biased region" description="Low complexity" evidence="4">
    <location>
        <begin position="1"/>
        <end position="45"/>
    </location>
</feature>
<dbReference type="SUPFAM" id="SSF46689">
    <property type="entry name" value="Homeodomain-like"/>
    <property type="match status" value="1"/>
</dbReference>
<evidence type="ECO:0000313" key="6">
    <source>
        <dbReference type="EMBL" id="RZT68868.1"/>
    </source>
</evidence>
<dbReference type="InterPro" id="IPR036271">
    <property type="entry name" value="Tet_transcr_reg_TetR-rel_C_sf"/>
</dbReference>
<name>A0A4Q7U909_9MICO</name>
<reference evidence="6 7" key="1">
    <citation type="journal article" date="2015" name="Stand. Genomic Sci.">
        <title>Genomic Encyclopedia of Bacterial and Archaeal Type Strains, Phase III: the genomes of soil and plant-associated and newly described type strains.</title>
        <authorList>
            <person name="Whitman W.B."/>
            <person name="Woyke T."/>
            <person name="Klenk H.P."/>
            <person name="Zhou Y."/>
            <person name="Lilburn T.G."/>
            <person name="Beck B.J."/>
            <person name="De Vos P."/>
            <person name="Vandamme P."/>
            <person name="Eisen J.A."/>
            <person name="Garrity G."/>
            <person name="Hugenholtz P."/>
            <person name="Kyrpides N.C."/>
        </authorList>
    </citation>
    <scope>NUCLEOTIDE SEQUENCE [LARGE SCALE GENOMIC DNA]</scope>
    <source>
        <strain evidence="6 7">RF6</strain>
    </source>
</reference>
<dbReference type="SUPFAM" id="SSF48498">
    <property type="entry name" value="Tetracyclin repressor-like, C-terminal domain"/>
    <property type="match status" value="1"/>
</dbReference>
<dbReference type="PANTHER" id="PTHR30055">
    <property type="entry name" value="HTH-TYPE TRANSCRIPTIONAL REGULATOR RUTR"/>
    <property type="match status" value="1"/>
</dbReference>
<dbReference type="InterPro" id="IPR050109">
    <property type="entry name" value="HTH-type_TetR-like_transc_reg"/>
</dbReference>
<gene>
    <name evidence="6" type="ORF">EV139_0599</name>
</gene>
<evidence type="ECO:0000256" key="2">
    <source>
        <dbReference type="ARBA" id="ARBA00023125"/>
    </source>
</evidence>
<dbReference type="GO" id="GO:0000976">
    <property type="term" value="F:transcription cis-regulatory region binding"/>
    <property type="evidence" value="ECO:0007669"/>
    <property type="project" value="TreeGrafter"/>
</dbReference>
<dbReference type="PANTHER" id="PTHR30055:SF148">
    <property type="entry name" value="TETR-FAMILY TRANSCRIPTIONAL REGULATOR"/>
    <property type="match status" value="1"/>
</dbReference>
<dbReference type="InterPro" id="IPR011075">
    <property type="entry name" value="TetR_C"/>
</dbReference>
<keyword evidence="7" id="KW-1185">Reference proteome</keyword>
<dbReference type="InterPro" id="IPR009057">
    <property type="entry name" value="Homeodomain-like_sf"/>
</dbReference>
<evidence type="ECO:0000313" key="7">
    <source>
        <dbReference type="Proteomes" id="UP000291832"/>
    </source>
</evidence>
<keyword evidence="1" id="KW-0805">Transcription regulation</keyword>
<dbReference type="Gene3D" id="1.10.357.10">
    <property type="entry name" value="Tetracycline Repressor, domain 2"/>
    <property type="match status" value="1"/>
</dbReference>
<evidence type="ECO:0000256" key="1">
    <source>
        <dbReference type="ARBA" id="ARBA00023015"/>
    </source>
</evidence>
<keyword evidence="2" id="KW-0238">DNA-binding</keyword>
<protein>
    <submittedName>
        <fullName evidence="6">TetR family transcriptional regulator</fullName>
    </submittedName>
</protein>
<comment type="caution">
    <text evidence="6">The sequence shown here is derived from an EMBL/GenBank/DDBJ whole genome shotgun (WGS) entry which is preliminary data.</text>
</comment>
<evidence type="ECO:0000256" key="4">
    <source>
        <dbReference type="SAM" id="MobiDB-lite"/>
    </source>
</evidence>
<evidence type="ECO:0000256" key="3">
    <source>
        <dbReference type="ARBA" id="ARBA00023163"/>
    </source>
</evidence>
<proteinExistence type="predicted"/>
<dbReference type="EMBL" id="SHKI01000002">
    <property type="protein sequence ID" value="RZT68868.1"/>
    <property type="molecule type" value="Genomic_DNA"/>
</dbReference>
<evidence type="ECO:0000259" key="5">
    <source>
        <dbReference type="Pfam" id="PF16859"/>
    </source>
</evidence>